<evidence type="ECO:0000313" key="2">
    <source>
        <dbReference type="EMBL" id="GEM75131.1"/>
    </source>
</evidence>
<sequence>MSKPRQIGLITAMCLFSAFAAAKGERYGVSVNMLNIESMDYEQGSSGDKSVFRYGLVHTRPIDEDNNRWRWWFGLNYTNDYFEAPANGVYQELSNIELRAVPQFALGNWSILTPYIGAGLSVGYSQYSNRWAVDEGGRRQDALKDFEQFEVGAVASFGTAIKLGSNPDAHLQLVPQISYILPIYNEGVGGFELSLSLLF</sequence>
<organism evidence="2 3">
    <name type="scientific">Vibrio sagamiensis NBRC 104589</name>
    <dbReference type="NCBI Taxonomy" id="1219064"/>
    <lineage>
        <taxon>Bacteria</taxon>
        <taxon>Pseudomonadati</taxon>
        <taxon>Pseudomonadota</taxon>
        <taxon>Gammaproteobacteria</taxon>
        <taxon>Vibrionales</taxon>
        <taxon>Vibrionaceae</taxon>
        <taxon>Vibrio</taxon>
    </lineage>
</organism>
<dbReference type="OrthoDB" id="5886954at2"/>
<accession>A0A511QCW0</accession>
<keyword evidence="1" id="KW-0732">Signal</keyword>
<evidence type="ECO:0008006" key="4">
    <source>
        <dbReference type="Google" id="ProtNLM"/>
    </source>
</evidence>
<proteinExistence type="predicted"/>
<dbReference type="SUPFAM" id="SSF56925">
    <property type="entry name" value="OMPA-like"/>
    <property type="match status" value="1"/>
</dbReference>
<dbReference type="RefSeq" id="WP_039982829.1">
    <property type="nucleotide sequence ID" value="NZ_BAOJ01000140.1"/>
</dbReference>
<comment type="caution">
    <text evidence="2">The sequence shown here is derived from an EMBL/GenBank/DDBJ whole genome shotgun (WGS) entry which is preliminary data.</text>
</comment>
<protein>
    <recommendedName>
        <fullName evidence="4">Outer membrane protein beta-barrel domain-containing protein</fullName>
    </recommendedName>
</protein>
<dbReference type="AlphaFoldDB" id="A0A511QCW0"/>
<evidence type="ECO:0000313" key="3">
    <source>
        <dbReference type="Proteomes" id="UP000321922"/>
    </source>
</evidence>
<name>A0A511QCW0_9VIBR</name>
<dbReference type="EMBL" id="BJXJ01000009">
    <property type="protein sequence ID" value="GEM75131.1"/>
    <property type="molecule type" value="Genomic_DNA"/>
</dbReference>
<gene>
    <name evidence="2" type="ORF">VSA01S_12430</name>
</gene>
<feature type="chain" id="PRO_5022054100" description="Outer membrane protein beta-barrel domain-containing protein" evidence="1">
    <location>
        <begin position="21"/>
        <end position="199"/>
    </location>
</feature>
<evidence type="ECO:0000256" key="1">
    <source>
        <dbReference type="SAM" id="SignalP"/>
    </source>
</evidence>
<keyword evidence="3" id="KW-1185">Reference proteome</keyword>
<dbReference type="Proteomes" id="UP000321922">
    <property type="component" value="Unassembled WGS sequence"/>
</dbReference>
<reference evidence="2 3" key="1">
    <citation type="submission" date="2019-07" db="EMBL/GenBank/DDBJ databases">
        <title>Whole genome shotgun sequence of Vibrio sagamiensis NBRC 104589.</title>
        <authorList>
            <person name="Hosoyama A."/>
            <person name="Uohara A."/>
            <person name="Ohji S."/>
            <person name="Ichikawa N."/>
        </authorList>
    </citation>
    <scope>NUCLEOTIDE SEQUENCE [LARGE SCALE GENOMIC DNA]</scope>
    <source>
        <strain evidence="2 3">NBRC 104589</strain>
    </source>
</reference>
<dbReference type="InterPro" id="IPR011250">
    <property type="entry name" value="OMP/PagP_B-barrel"/>
</dbReference>
<feature type="signal peptide" evidence="1">
    <location>
        <begin position="1"/>
        <end position="20"/>
    </location>
</feature>